<dbReference type="Gene3D" id="3.90.20.20">
    <property type="match status" value="1"/>
</dbReference>
<dbReference type="GO" id="GO:0000774">
    <property type="term" value="F:adenyl-nucleotide exchange factor activity"/>
    <property type="evidence" value="ECO:0007669"/>
    <property type="project" value="InterPro"/>
</dbReference>
<dbReference type="FunFam" id="2.30.22.10:FF:000001">
    <property type="entry name" value="Protein GrpE"/>
    <property type="match status" value="1"/>
</dbReference>
<dbReference type="InterPro" id="IPR013805">
    <property type="entry name" value="GrpE_CC"/>
</dbReference>
<dbReference type="PANTHER" id="PTHR21237">
    <property type="entry name" value="GRPE PROTEIN"/>
    <property type="match status" value="1"/>
</dbReference>
<dbReference type="AlphaFoldDB" id="A0A382GIN8"/>
<evidence type="ECO:0000256" key="5">
    <source>
        <dbReference type="ARBA" id="ARBA00023016"/>
    </source>
</evidence>
<proteinExistence type="inferred from homology"/>
<keyword evidence="6" id="KW-0143">Chaperone</keyword>
<dbReference type="GO" id="GO:0042803">
    <property type="term" value="F:protein homodimerization activity"/>
    <property type="evidence" value="ECO:0007669"/>
    <property type="project" value="InterPro"/>
</dbReference>
<organism evidence="8">
    <name type="scientific">marine metagenome</name>
    <dbReference type="NCBI Taxonomy" id="408172"/>
    <lineage>
        <taxon>unclassified sequences</taxon>
        <taxon>metagenomes</taxon>
        <taxon>ecological metagenomes</taxon>
    </lineage>
</organism>
<dbReference type="GO" id="GO:0006457">
    <property type="term" value="P:protein folding"/>
    <property type="evidence" value="ECO:0007669"/>
    <property type="project" value="InterPro"/>
</dbReference>
<evidence type="ECO:0000256" key="4">
    <source>
        <dbReference type="ARBA" id="ARBA00022490"/>
    </source>
</evidence>
<evidence type="ECO:0000256" key="6">
    <source>
        <dbReference type="ARBA" id="ARBA00023186"/>
    </source>
</evidence>
<dbReference type="PANTHER" id="PTHR21237:SF23">
    <property type="entry name" value="GRPE PROTEIN HOMOLOG, MITOCHONDRIAL"/>
    <property type="match status" value="1"/>
</dbReference>
<dbReference type="Gene3D" id="2.30.22.10">
    <property type="entry name" value="Head domain of nucleotide exchange factor GrpE"/>
    <property type="match status" value="1"/>
</dbReference>
<evidence type="ECO:0000313" key="8">
    <source>
        <dbReference type="EMBL" id="SVB74051.1"/>
    </source>
</evidence>
<dbReference type="SUPFAM" id="SSF58014">
    <property type="entry name" value="Coiled-coil domain of nucleotide exchange factor GrpE"/>
    <property type="match status" value="1"/>
</dbReference>
<evidence type="ECO:0000256" key="1">
    <source>
        <dbReference type="ARBA" id="ARBA00004496"/>
    </source>
</evidence>
<feature type="region of interest" description="Disordered" evidence="7">
    <location>
        <begin position="1"/>
        <end position="54"/>
    </location>
</feature>
<dbReference type="EMBL" id="UINC01055318">
    <property type="protein sequence ID" value="SVB74051.1"/>
    <property type="molecule type" value="Genomic_DNA"/>
</dbReference>
<evidence type="ECO:0000256" key="7">
    <source>
        <dbReference type="SAM" id="MobiDB-lite"/>
    </source>
</evidence>
<sequence length="206" mass="22709">MEQGNKTEEETASQPSEEILDEANATDEVDESLEEESAQGDASGRMQGKLEEAYGKRDELQNKYLRAAAELDNLRKRSVRDREEIASRTRANIIGDLLPAVDAFRLGLQDAQNREEAKSVVEGFAMVMTQMESILGEHGLSLIDATGQPFDTSLHEAVSHEASEDIEEGHVIYTVRIGYKLGDRLLRPAAVVISKGSTGEEEKSED</sequence>
<dbReference type="HAMAP" id="MF_01151">
    <property type="entry name" value="GrpE"/>
    <property type="match status" value="1"/>
</dbReference>
<dbReference type="GO" id="GO:0051087">
    <property type="term" value="F:protein-folding chaperone binding"/>
    <property type="evidence" value="ECO:0007669"/>
    <property type="project" value="InterPro"/>
</dbReference>
<dbReference type="Pfam" id="PF01025">
    <property type="entry name" value="GrpE"/>
    <property type="match status" value="1"/>
</dbReference>
<feature type="compositionally biased region" description="Acidic residues" evidence="7">
    <location>
        <begin position="18"/>
        <end position="38"/>
    </location>
</feature>
<dbReference type="PRINTS" id="PR00773">
    <property type="entry name" value="GRPEPROTEIN"/>
</dbReference>
<evidence type="ECO:0008006" key="9">
    <source>
        <dbReference type="Google" id="ProtNLM"/>
    </source>
</evidence>
<keyword evidence="4" id="KW-0963">Cytoplasm</keyword>
<evidence type="ECO:0000256" key="2">
    <source>
        <dbReference type="ARBA" id="ARBA00009054"/>
    </source>
</evidence>
<dbReference type="InterPro" id="IPR000740">
    <property type="entry name" value="GrpE"/>
</dbReference>
<name>A0A382GIN8_9ZZZZ</name>
<gene>
    <name evidence="8" type="ORF">METZ01_LOCUS226905</name>
</gene>
<dbReference type="InterPro" id="IPR009012">
    <property type="entry name" value="GrpE_head"/>
</dbReference>
<dbReference type="CDD" id="cd00446">
    <property type="entry name" value="GrpE"/>
    <property type="match status" value="1"/>
</dbReference>
<keyword evidence="5" id="KW-0346">Stress response</keyword>
<comment type="subunit">
    <text evidence="3">Homodimer.</text>
</comment>
<protein>
    <recommendedName>
        <fullName evidence="9">HSP-70 cofactor</fullName>
    </recommendedName>
</protein>
<comment type="subcellular location">
    <subcellularLocation>
        <location evidence="1">Cytoplasm</location>
    </subcellularLocation>
</comment>
<dbReference type="GO" id="GO:0051082">
    <property type="term" value="F:unfolded protein binding"/>
    <property type="evidence" value="ECO:0007669"/>
    <property type="project" value="TreeGrafter"/>
</dbReference>
<dbReference type="SUPFAM" id="SSF51064">
    <property type="entry name" value="Head domain of nucleotide exchange factor GrpE"/>
    <property type="match status" value="1"/>
</dbReference>
<comment type="similarity">
    <text evidence="2">Belongs to the GrpE family.</text>
</comment>
<reference evidence="8" key="1">
    <citation type="submission" date="2018-05" db="EMBL/GenBank/DDBJ databases">
        <authorList>
            <person name="Lanie J.A."/>
            <person name="Ng W.-L."/>
            <person name="Kazmierczak K.M."/>
            <person name="Andrzejewski T.M."/>
            <person name="Davidsen T.M."/>
            <person name="Wayne K.J."/>
            <person name="Tettelin H."/>
            <person name="Glass J.I."/>
            <person name="Rusch D."/>
            <person name="Podicherti R."/>
            <person name="Tsui H.-C.T."/>
            <person name="Winkler M.E."/>
        </authorList>
    </citation>
    <scope>NUCLEOTIDE SEQUENCE</scope>
</reference>
<dbReference type="GO" id="GO:0005737">
    <property type="term" value="C:cytoplasm"/>
    <property type="evidence" value="ECO:0007669"/>
    <property type="project" value="UniProtKB-SubCell"/>
</dbReference>
<accession>A0A382GIN8</accession>
<evidence type="ECO:0000256" key="3">
    <source>
        <dbReference type="ARBA" id="ARBA00011738"/>
    </source>
</evidence>